<comment type="caution">
    <text evidence="8">The sequence shown here is derived from an EMBL/GenBank/DDBJ whole genome shotgun (WGS) entry which is preliminary data.</text>
</comment>
<dbReference type="PANTHER" id="PTHR13291:SF0">
    <property type="entry name" value="JOSEPHIN-LIKE PROTEIN"/>
    <property type="match status" value="1"/>
</dbReference>
<evidence type="ECO:0000256" key="3">
    <source>
        <dbReference type="ARBA" id="ARBA00022670"/>
    </source>
</evidence>
<keyword evidence="5" id="KW-0378">Hydrolase</keyword>
<dbReference type="Pfam" id="PF02099">
    <property type="entry name" value="Josephin"/>
    <property type="match status" value="1"/>
</dbReference>
<accession>A0A024GGW9</accession>
<comment type="catalytic activity">
    <reaction evidence="1">
        <text>Thiol-dependent hydrolysis of ester, thioester, amide, peptide and isopeptide bonds formed by the C-terminal Gly of ubiquitin (a 76-residue protein attached to proteins as an intracellular targeting signal).</text>
        <dbReference type="EC" id="3.4.19.12"/>
    </reaction>
</comment>
<dbReference type="GO" id="GO:0016579">
    <property type="term" value="P:protein deubiquitination"/>
    <property type="evidence" value="ECO:0007669"/>
    <property type="project" value="InterPro"/>
</dbReference>
<evidence type="ECO:0000313" key="8">
    <source>
        <dbReference type="EMBL" id="CCI45590.1"/>
    </source>
</evidence>
<sequence length="93" mass="11128">MSWIDSEEAKCTTDNVVGILCNIVTRRWFSWKKLEQRHWFAIKQIEGVHYNLDSLLQEPKAFESKEEMQQFLQVLSDSHECQFFKVERSSQET</sequence>
<protein>
    <recommendedName>
        <fullName evidence="2">ubiquitinyl hydrolase 1</fullName>
        <ecNumber evidence="2">3.4.19.12</ecNumber>
    </recommendedName>
</protein>
<dbReference type="GO" id="GO:0004843">
    <property type="term" value="F:cysteine-type deubiquitinase activity"/>
    <property type="evidence" value="ECO:0007669"/>
    <property type="project" value="UniProtKB-EC"/>
</dbReference>
<dbReference type="EMBL" id="CAIX01000102">
    <property type="protein sequence ID" value="CCI45590.1"/>
    <property type="molecule type" value="Genomic_DNA"/>
</dbReference>
<dbReference type="STRING" id="65357.A0A024GGW9"/>
<dbReference type="Proteomes" id="UP000053237">
    <property type="component" value="Unassembled WGS sequence"/>
</dbReference>
<gene>
    <name evidence="8" type="ORF">BN9_064870</name>
</gene>
<dbReference type="InterPro" id="IPR040053">
    <property type="entry name" value="JOSD1/2"/>
</dbReference>
<dbReference type="EC" id="3.4.19.12" evidence="2"/>
<evidence type="ECO:0000256" key="6">
    <source>
        <dbReference type="PROSITE-ProRule" id="PRU00331"/>
    </source>
</evidence>
<keyword evidence="3" id="KW-0645">Protease</keyword>
<dbReference type="PANTHER" id="PTHR13291">
    <property type="entry name" value="JOSEPHIN 1, 2"/>
    <property type="match status" value="1"/>
</dbReference>
<evidence type="ECO:0000256" key="1">
    <source>
        <dbReference type="ARBA" id="ARBA00000707"/>
    </source>
</evidence>
<feature type="domain" description="Josephin" evidence="7">
    <location>
        <begin position="1"/>
        <end position="93"/>
    </location>
</feature>
<dbReference type="InParanoid" id="A0A024GGW9"/>
<proteinExistence type="predicted"/>
<dbReference type="Gene3D" id="3.90.70.40">
    <property type="match status" value="1"/>
</dbReference>
<evidence type="ECO:0000256" key="5">
    <source>
        <dbReference type="ARBA" id="ARBA00022801"/>
    </source>
</evidence>
<evidence type="ECO:0000259" key="7">
    <source>
        <dbReference type="PROSITE" id="PS50957"/>
    </source>
</evidence>
<keyword evidence="9" id="KW-1185">Reference proteome</keyword>
<comment type="caution">
    <text evidence="6">Lacks conserved residue(s) required for the propagation of feature annotation.</text>
</comment>
<evidence type="ECO:0000256" key="2">
    <source>
        <dbReference type="ARBA" id="ARBA00012759"/>
    </source>
</evidence>
<organism evidence="8 9">
    <name type="scientific">Albugo candida</name>
    <dbReference type="NCBI Taxonomy" id="65357"/>
    <lineage>
        <taxon>Eukaryota</taxon>
        <taxon>Sar</taxon>
        <taxon>Stramenopiles</taxon>
        <taxon>Oomycota</taxon>
        <taxon>Peronosporomycetes</taxon>
        <taxon>Albuginales</taxon>
        <taxon>Albuginaceae</taxon>
        <taxon>Albugo</taxon>
    </lineage>
</organism>
<dbReference type="PROSITE" id="PS50957">
    <property type="entry name" value="JOSEPHIN"/>
    <property type="match status" value="1"/>
</dbReference>
<keyword evidence="4" id="KW-0833">Ubl conjugation pathway</keyword>
<evidence type="ECO:0000313" key="9">
    <source>
        <dbReference type="Proteomes" id="UP000053237"/>
    </source>
</evidence>
<reference evidence="8 9" key="1">
    <citation type="submission" date="2012-05" db="EMBL/GenBank/DDBJ databases">
        <title>Recombination and specialization in a pathogen metapopulation.</title>
        <authorList>
            <person name="Gardiner A."/>
            <person name="Kemen E."/>
            <person name="Schultz-Larsen T."/>
            <person name="MacLean D."/>
            <person name="Van Oosterhout C."/>
            <person name="Jones J.D.G."/>
        </authorList>
    </citation>
    <scope>NUCLEOTIDE SEQUENCE [LARGE SCALE GENOMIC DNA]</scope>
    <source>
        <strain evidence="8 9">Ac Nc2</strain>
    </source>
</reference>
<dbReference type="OrthoDB" id="422700at2759"/>
<dbReference type="AlphaFoldDB" id="A0A024GGW9"/>
<dbReference type="InterPro" id="IPR006155">
    <property type="entry name" value="Josephin"/>
</dbReference>
<name>A0A024GGW9_9STRA</name>
<dbReference type="GO" id="GO:0006508">
    <property type="term" value="P:proteolysis"/>
    <property type="evidence" value="ECO:0007669"/>
    <property type="project" value="UniProtKB-KW"/>
</dbReference>
<evidence type="ECO:0000256" key="4">
    <source>
        <dbReference type="ARBA" id="ARBA00022786"/>
    </source>
</evidence>